<organism evidence="1 2">
    <name type="scientific">Vitis vinifera</name>
    <name type="common">Grape</name>
    <dbReference type="NCBI Taxonomy" id="29760"/>
    <lineage>
        <taxon>Eukaryota</taxon>
        <taxon>Viridiplantae</taxon>
        <taxon>Streptophyta</taxon>
        <taxon>Embryophyta</taxon>
        <taxon>Tracheophyta</taxon>
        <taxon>Spermatophyta</taxon>
        <taxon>Magnoliopsida</taxon>
        <taxon>eudicotyledons</taxon>
        <taxon>Gunneridae</taxon>
        <taxon>Pentapetalae</taxon>
        <taxon>rosids</taxon>
        <taxon>Vitales</taxon>
        <taxon>Vitaceae</taxon>
        <taxon>Viteae</taxon>
        <taxon>Vitis</taxon>
    </lineage>
</organism>
<dbReference type="PaxDb" id="29760-VIT_18s0001g12740.t01"/>
<dbReference type="HOGENOM" id="CLU_3428833_0_0_1"/>
<evidence type="ECO:0000313" key="2">
    <source>
        <dbReference type="Proteomes" id="UP000009183"/>
    </source>
</evidence>
<dbReference type="InParanoid" id="F6H057"/>
<dbReference type="Proteomes" id="UP000009183">
    <property type="component" value="Chromosome 18"/>
</dbReference>
<dbReference type="AlphaFoldDB" id="F6H057"/>
<sequence>MRQSNMYVDILPLYFRYLFP</sequence>
<keyword evidence="2" id="KW-1185">Reference proteome</keyword>
<evidence type="ECO:0000313" key="1">
    <source>
        <dbReference type="EMBL" id="CCB45959.1"/>
    </source>
</evidence>
<gene>
    <name evidence="1" type="ordered locus">VIT_18s0001g12740</name>
</gene>
<protein>
    <submittedName>
        <fullName evidence="1">Uncharacterized protein</fullName>
    </submittedName>
</protein>
<name>F6H057_VITVI</name>
<proteinExistence type="predicted"/>
<reference evidence="2" key="1">
    <citation type="journal article" date="2007" name="Nature">
        <title>The grapevine genome sequence suggests ancestral hexaploidization in major angiosperm phyla.</title>
        <authorList>
            <consortium name="The French-Italian Public Consortium for Grapevine Genome Characterization."/>
            <person name="Jaillon O."/>
            <person name="Aury J.-M."/>
            <person name="Noel B."/>
            <person name="Policriti A."/>
            <person name="Clepet C."/>
            <person name="Casagrande A."/>
            <person name="Choisne N."/>
            <person name="Aubourg S."/>
            <person name="Vitulo N."/>
            <person name="Jubin C."/>
            <person name="Vezzi A."/>
            <person name="Legeai F."/>
            <person name="Hugueney P."/>
            <person name="Dasilva C."/>
            <person name="Horner D."/>
            <person name="Mica E."/>
            <person name="Jublot D."/>
            <person name="Poulain J."/>
            <person name="Bruyere C."/>
            <person name="Billault A."/>
            <person name="Segurens B."/>
            <person name="Gouyvenoux M."/>
            <person name="Ugarte E."/>
            <person name="Cattonaro F."/>
            <person name="Anthouard V."/>
            <person name="Vico V."/>
            <person name="Del Fabbro C."/>
            <person name="Alaux M."/>
            <person name="Di Gaspero G."/>
            <person name="Dumas V."/>
            <person name="Felice N."/>
            <person name="Paillard S."/>
            <person name="Juman I."/>
            <person name="Moroldo M."/>
            <person name="Scalabrin S."/>
            <person name="Canaguier A."/>
            <person name="Le Clainche I."/>
            <person name="Malacrida G."/>
            <person name="Durand E."/>
            <person name="Pesole G."/>
            <person name="Laucou V."/>
            <person name="Chatelet P."/>
            <person name="Merdinoglu D."/>
            <person name="Delledonne M."/>
            <person name="Pezzotti M."/>
            <person name="Lecharny A."/>
            <person name="Scarpelli C."/>
            <person name="Artiguenave F."/>
            <person name="Pe M.E."/>
            <person name="Valle G."/>
            <person name="Morgante M."/>
            <person name="Caboche M."/>
            <person name="Adam-Blondon A.-F."/>
            <person name="Weissenbach J."/>
            <person name="Quetier F."/>
            <person name="Wincker P."/>
        </authorList>
    </citation>
    <scope>NUCLEOTIDE SEQUENCE [LARGE SCALE GENOMIC DNA]</scope>
    <source>
        <strain evidence="2">cv. Pinot noir / PN40024</strain>
    </source>
</reference>
<dbReference type="EMBL" id="FN595227">
    <property type="protein sequence ID" value="CCB45959.1"/>
    <property type="molecule type" value="Genomic_DNA"/>
</dbReference>
<accession>F6H057</accession>